<name>A0A7X0LK50_9BACT</name>
<reference evidence="2 3" key="1">
    <citation type="submission" date="2020-08" db="EMBL/GenBank/DDBJ databases">
        <title>Genomic Encyclopedia of Type Strains, Phase IV (KMG-IV): sequencing the most valuable type-strain genomes for metagenomic binning, comparative biology and taxonomic classification.</title>
        <authorList>
            <person name="Goeker M."/>
        </authorList>
    </citation>
    <scope>NUCLEOTIDE SEQUENCE [LARGE SCALE GENOMIC DNA]</scope>
    <source>
        <strain evidence="2 3">DSM 103725</strain>
    </source>
</reference>
<comment type="caution">
    <text evidence="2">The sequence shown here is derived from an EMBL/GenBank/DDBJ whole genome shotgun (WGS) entry which is preliminary data.</text>
</comment>
<evidence type="ECO:0000256" key="1">
    <source>
        <dbReference type="SAM" id="SignalP"/>
    </source>
</evidence>
<dbReference type="AlphaFoldDB" id="A0A7X0LK50"/>
<proteinExistence type="predicted"/>
<dbReference type="EMBL" id="JACHGY010000001">
    <property type="protein sequence ID" value="MBB6429464.1"/>
    <property type="molecule type" value="Genomic_DNA"/>
</dbReference>
<organism evidence="2 3">
    <name type="scientific">Algisphaera agarilytica</name>
    <dbReference type="NCBI Taxonomy" id="1385975"/>
    <lineage>
        <taxon>Bacteria</taxon>
        <taxon>Pseudomonadati</taxon>
        <taxon>Planctomycetota</taxon>
        <taxon>Phycisphaerae</taxon>
        <taxon>Phycisphaerales</taxon>
        <taxon>Phycisphaeraceae</taxon>
        <taxon>Algisphaera</taxon>
    </lineage>
</organism>
<keyword evidence="3" id="KW-1185">Reference proteome</keyword>
<accession>A0A7X0LK50</accession>
<evidence type="ECO:0000313" key="2">
    <source>
        <dbReference type="EMBL" id="MBB6429464.1"/>
    </source>
</evidence>
<feature type="signal peptide" evidence="1">
    <location>
        <begin position="1"/>
        <end position="24"/>
    </location>
</feature>
<evidence type="ECO:0000313" key="3">
    <source>
        <dbReference type="Proteomes" id="UP000541810"/>
    </source>
</evidence>
<dbReference type="Proteomes" id="UP000541810">
    <property type="component" value="Unassembled WGS sequence"/>
</dbReference>
<dbReference type="NCBIfam" id="NF041384">
    <property type="entry name" value="YHS_seleno_dom"/>
    <property type="match status" value="1"/>
</dbReference>
<sequence>MSRPLPASLMLAALALLVAPLSLAGDNPQAPQHTTALGLAGYSPVSYFHQDGPHFGSPEFAAEHAGVTYFFANAQELSTFSADPERYAPAYGGWCATGMSKGKYFDVDPTVFKLVDGQLFLYKKNAQVNALDVWNAGNEAQLTKKANEFWKSENSM</sequence>
<dbReference type="RefSeq" id="WP_184677040.1">
    <property type="nucleotide sequence ID" value="NZ_JACHGY010000001.1"/>
</dbReference>
<evidence type="ECO:0008006" key="4">
    <source>
        <dbReference type="Google" id="ProtNLM"/>
    </source>
</evidence>
<protein>
    <recommendedName>
        <fullName evidence="4">YHS domain-containing protein</fullName>
    </recommendedName>
</protein>
<feature type="chain" id="PRO_5031264350" description="YHS domain-containing protein" evidence="1">
    <location>
        <begin position="25"/>
        <end position="156"/>
    </location>
</feature>
<gene>
    <name evidence="2" type="ORF">HNQ40_001270</name>
</gene>
<keyword evidence="1" id="KW-0732">Signal</keyword>